<dbReference type="RefSeq" id="WP_137330725.1">
    <property type="nucleotide sequence ID" value="NZ_CP040077.1"/>
</dbReference>
<evidence type="ECO:0000256" key="1">
    <source>
        <dbReference type="SAM" id="Phobius"/>
    </source>
</evidence>
<evidence type="ECO:0000313" key="2">
    <source>
        <dbReference type="EMBL" id="QCP47883.1"/>
    </source>
</evidence>
<name>A0A4P8IM30_9BURK</name>
<sequence>MTTSDMTSAAEADLAELLANMVNRPVIDKLDAAVKKLGHDFRAAAEGVGTDVGRKFQSVRDLQETVGDRLDEISNAEARAATAIQRILEALTAKLLPSLTSLIDGQQALNEAQRESAQQHRALQAAVDEGRARSERRLEHVDVRLERLVESCVAFDEKARIRFGEFTADERKHRAVADTRISAIEASIVENVRIIKGIIDERARASERHVEQLVRQIEQVSTRCDEFHGRVETQLGAIERNSAGYRIAAERQLGEIEASIARIGSRQDKLMRILYGALGMSAMGVMVLLIEGLRLGVH</sequence>
<dbReference type="EMBL" id="CP040077">
    <property type="protein sequence ID" value="QCP47883.1"/>
    <property type="molecule type" value="Genomic_DNA"/>
</dbReference>
<reference evidence="2 3" key="1">
    <citation type="submission" date="2019-05" db="EMBL/GenBank/DDBJ databases">
        <title>Burkholderia sp. DHOD12, isolated from subtropical forest soil.</title>
        <authorList>
            <person name="Gao Z.-H."/>
            <person name="Qiu L.-H."/>
        </authorList>
    </citation>
    <scope>NUCLEOTIDE SEQUENCE [LARGE SCALE GENOMIC DNA]</scope>
    <source>
        <strain evidence="2 3">DHOD12</strain>
    </source>
</reference>
<protein>
    <submittedName>
        <fullName evidence="2">Uncharacterized protein</fullName>
    </submittedName>
</protein>
<keyword evidence="1" id="KW-0812">Transmembrane</keyword>
<keyword evidence="3" id="KW-1185">Reference proteome</keyword>
<accession>A0A4P8IM30</accession>
<dbReference type="Proteomes" id="UP000298656">
    <property type="component" value="Chromosome 1"/>
</dbReference>
<keyword evidence="1" id="KW-0472">Membrane</keyword>
<proteinExistence type="predicted"/>
<feature type="transmembrane region" description="Helical" evidence="1">
    <location>
        <begin position="273"/>
        <end position="290"/>
    </location>
</feature>
<dbReference type="AlphaFoldDB" id="A0A4P8IM30"/>
<gene>
    <name evidence="2" type="ORF">FAZ95_01000</name>
</gene>
<evidence type="ECO:0000313" key="3">
    <source>
        <dbReference type="Proteomes" id="UP000298656"/>
    </source>
</evidence>
<keyword evidence="1" id="KW-1133">Transmembrane helix</keyword>
<dbReference type="KEGG" id="tvl:FAZ95_01000"/>
<organism evidence="2 3">
    <name type="scientific">Trinickia violacea</name>
    <dbReference type="NCBI Taxonomy" id="2571746"/>
    <lineage>
        <taxon>Bacteria</taxon>
        <taxon>Pseudomonadati</taxon>
        <taxon>Pseudomonadota</taxon>
        <taxon>Betaproteobacteria</taxon>
        <taxon>Burkholderiales</taxon>
        <taxon>Burkholderiaceae</taxon>
        <taxon>Trinickia</taxon>
    </lineage>
</organism>